<protein>
    <submittedName>
        <fullName evidence="1">Uncharacterized protein</fullName>
    </submittedName>
</protein>
<organism evidence="1 2">
    <name type="scientific">Alicyclobacillus acidoterrestris (strain ATCC 49025 / DSM 3922 / CIP 106132 / NCIMB 13137 / GD3B)</name>
    <dbReference type="NCBI Taxonomy" id="1356854"/>
    <lineage>
        <taxon>Bacteria</taxon>
        <taxon>Bacillati</taxon>
        <taxon>Bacillota</taxon>
        <taxon>Bacilli</taxon>
        <taxon>Bacillales</taxon>
        <taxon>Alicyclobacillaceae</taxon>
        <taxon>Alicyclobacillus</taxon>
    </lineage>
</organism>
<sequence>MTGSSHVDATPCFLPLFLLFGGLAGSRAAAGPRAYGRYPLQQGYPRVPGYPPARGAIGYGTPGGPSYYSPWVIHPGGVGAPIGRRPGWY</sequence>
<dbReference type="Proteomes" id="UP000829401">
    <property type="component" value="Chromosome"/>
</dbReference>
<evidence type="ECO:0000313" key="1">
    <source>
        <dbReference type="EMBL" id="UNO49679.1"/>
    </source>
</evidence>
<keyword evidence="2" id="KW-1185">Reference proteome</keyword>
<accession>A0A9E6ZPW4</accession>
<gene>
    <name evidence="1" type="ORF">K1I37_03840</name>
</gene>
<proteinExistence type="predicted"/>
<dbReference type="KEGG" id="aaco:K1I37_03840"/>
<accession>T0BTP1</accession>
<name>T0BTP1_ALIAG</name>
<dbReference type="AlphaFoldDB" id="T0BTP1"/>
<dbReference type="RefSeq" id="WP_021297371.1">
    <property type="nucleotide sequence ID" value="NZ_AURB01000151.1"/>
</dbReference>
<dbReference type="EMBL" id="CP080467">
    <property type="protein sequence ID" value="UNO49679.1"/>
    <property type="molecule type" value="Genomic_DNA"/>
</dbReference>
<evidence type="ECO:0000313" key="2">
    <source>
        <dbReference type="Proteomes" id="UP000829401"/>
    </source>
</evidence>
<reference evidence="2" key="1">
    <citation type="journal article" date="2022" name="G3 (Bethesda)">
        <title>Unveiling the complete genome sequence of Alicyclobacillus acidoterrestris DSM 3922T, a taint-producing strain.</title>
        <authorList>
            <person name="Leonardo I.C."/>
            <person name="Barreto Crespo M.T."/>
            <person name="Gaspar F.B."/>
        </authorList>
    </citation>
    <scope>NUCLEOTIDE SEQUENCE [LARGE SCALE GENOMIC DNA]</scope>
    <source>
        <strain evidence="2">DSM 3922</strain>
    </source>
</reference>